<gene>
    <name evidence="2" type="ORF">BFG57_17245</name>
</gene>
<dbReference type="EMBL" id="MJEH01000038">
    <property type="protein sequence ID" value="OEH92010.1"/>
    <property type="molecule type" value="Genomic_DNA"/>
</dbReference>
<dbReference type="STRING" id="1305675.BFG57_17245"/>
<feature type="compositionally biased region" description="Basic and acidic residues" evidence="1">
    <location>
        <begin position="1"/>
        <end position="10"/>
    </location>
</feature>
<reference evidence="2 3" key="1">
    <citation type="submission" date="2016-08" db="EMBL/GenBank/DDBJ databases">
        <title>Genome of Bacillus solimangrovi GH2-4.</title>
        <authorList>
            <person name="Lim S."/>
            <person name="Kim B.-C."/>
        </authorList>
    </citation>
    <scope>NUCLEOTIDE SEQUENCE [LARGE SCALE GENOMIC DNA]</scope>
    <source>
        <strain evidence="2 3">GH2-4</strain>
    </source>
</reference>
<protein>
    <submittedName>
        <fullName evidence="2">Uncharacterized protein</fullName>
    </submittedName>
</protein>
<comment type="caution">
    <text evidence="2">The sequence shown here is derived from an EMBL/GenBank/DDBJ whole genome shotgun (WGS) entry which is preliminary data.</text>
</comment>
<dbReference type="AlphaFoldDB" id="A0A1E5LD69"/>
<dbReference type="Proteomes" id="UP000095209">
    <property type="component" value="Unassembled WGS sequence"/>
</dbReference>
<sequence length="61" mass="6904">MDEHERERGWMDTGQSVSENMGLPNNSMGGTISVTLGNGTLSHNYKNDFKARTYNQGRKRK</sequence>
<feature type="compositionally biased region" description="Polar residues" evidence="1">
    <location>
        <begin position="13"/>
        <end position="29"/>
    </location>
</feature>
<name>A0A1E5LD69_9BACI</name>
<organism evidence="2 3">
    <name type="scientific">Bacillus solimangrovi</name>
    <dbReference type="NCBI Taxonomy" id="1305675"/>
    <lineage>
        <taxon>Bacteria</taxon>
        <taxon>Bacillati</taxon>
        <taxon>Bacillota</taxon>
        <taxon>Bacilli</taxon>
        <taxon>Bacillales</taxon>
        <taxon>Bacillaceae</taxon>
        <taxon>Bacillus</taxon>
    </lineage>
</organism>
<evidence type="ECO:0000256" key="1">
    <source>
        <dbReference type="SAM" id="MobiDB-lite"/>
    </source>
</evidence>
<dbReference type="RefSeq" id="WP_069717970.1">
    <property type="nucleotide sequence ID" value="NZ_MJEH01000038.1"/>
</dbReference>
<evidence type="ECO:0000313" key="3">
    <source>
        <dbReference type="Proteomes" id="UP000095209"/>
    </source>
</evidence>
<proteinExistence type="predicted"/>
<evidence type="ECO:0000313" key="2">
    <source>
        <dbReference type="EMBL" id="OEH92010.1"/>
    </source>
</evidence>
<keyword evidence="3" id="KW-1185">Reference proteome</keyword>
<feature type="region of interest" description="Disordered" evidence="1">
    <location>
        <begin position="1"/>
        <end position="29"/>
    </location>
</feature>
<accession>A0A1E5LD69</accession>